<keyword evidence="2" id="KW-0238">DNA-binding</keyword>
<dbReference type="GO" id="GO:0043565">
    <property type="term" value="F:sequence-specific DNA binding"/>
    <property type="evidence" value="ECO:0007669"/>
    <property type="project" value="InterPro"/>
</dbReference>
<dbReference type="Gene3D" id="1.10.10.60">
    <property type="entry name" value="Homeodomain-like"/>
    <property type="match status" value="2"/>
</dbReference>
<dbReference type="PROSITE" id="PS01124">
    <property type="entry name" value="HTH_ARAC_FAMILY_2"/>
    <property type="match status" value="1"/>
</dbReference>
<reference evidence="5" key="1">
    <citation type="journal article" date="2021" name="PeerJ">
        <title>Extensive microbial diversity within the chicken gut microbiome revealed by metagenomics and culture.</title>
        <authorList>
            <person name="Gilroy R."/>
            <person name="Ravi A."/>
            <person name="Getino M."/>
            <person name="Pursley I."/>
            <person name="Horton D.L."/>
            <person name="Alikhan N.F."/>
            <person name="Baker D."/>
            <person name="Gharbi K."/>
            <person name="Hall N."/>
            <person name="Watson M."/>
            <person name="Adriaenssens E.M."/>
            <person name="Foster-Nyarko E."/>
            <person name="Jarju S."/>
            <person name="Secka A."/>
            <person name="Antonio M."/>
            <person name="Oren A."/>
            <person name="Chaudhuri R.R."/>
            <person name="La Ragione R."/>
            <person name="Hildebrand F."/>
            <person name="Pallen M.J."/>
        </authorList>
    </citation>
    <scope>NUCLEOTIDE SEQUENCE</scope>
    <source>
        <strain evidence="5">CHK180-15479</strain>
    </source>
</reference>
<name>A0A9D2SI88_9FIRM</name>
<keyword evidence="1" id="KW-0805">Transcription regulation</keyword>
<dbReference type="InterPro" id="IPR009057">
    <property type="entry name" value="Homeodomain-like_sf"/>
</dbReference>
<evidence type="ECO:0000259" key="4">
    <source>
        <dbReference type="PROSITE" id="PS01124"/>
    </source>
</evidence>
<dbReference type="PANTHER" id="PTHR43280:SF2">
    <property type="entry name" value="HTH-TYPE TRANSCRIPTIONAL REGULATOR EXSA"/>
    <property type="match status" value="1"/>
</dbReference>
<evidence type="ECO:0000256" key="2">
    <source>
        <dbReference type="ARBA" id="ARBA00023125"/>
    </source>
</evidence>
<dbReference type="InterPro" id="IPR020449">
    <property type="entry name" value="Tscrpt_reg_AraC-type_HTH"/>
</dbReference>
<reference evidence="5" key="2">
    <citation type="submission" date="2021-04" db="EMBL/GenBank/DDBJ databases">
        <authorList>
            <person name="Gilroy R."/>
        </authorList>
    </citation>
    <scope>NUCLEOTIDE SEQUENCE</scope>
    <source>
        <strain evidence="5">CHK180-15479</strain>
    </source>
</reference>
<dbReference type="EMBL" id="DWWT01000075">
    <property type="protein sequence ID" value="HJC07190.1"/>
    <property type="molecule type" value="Genomic_DNA"/>
</dbReference>
<gene>
    <name evidence="5" type="ORF">H9704_13780</name>
</gene>
<dbReference type="InterPro" id="IPR018060">
    <property type="entry name" value="HTH_AraC"/>
</dbReference>
<dbReference type="PRINTS" id="PR00032">
    <property type="entry name" value="HTHARAC"/>
</dbReference>
<dbReference type="AlphaFoldDB" id="A0A9D2SI88"/>
<dbReference type="PANTHER" id="PTHR43280">
    <property type="entry name" value="ARAC-FAMILY TRANSCRIPTIONAL REGULATOR"/>
    <property type="match status" value="1"/>
</dbReference>
<accession>A0A9D2SI88</accession>
<dbReference type="Proteomes" id="UP000823910">
    <property type="component" value="Unassembled WGS sequence"/>
</dbReference>
<evidence type="ECO:0000256" key="1">
    <source>
        <dbReference type="ARBA" id="ARBA00023015"/>
    </source>
</evidence>
<dbReference type="Pfam" id="PF12833">
    <property type="entry name" value="HTH_18"/>
    <property type="match status" value="1"/>
</dbReference>
<evidence type="ECO:0000313" key="6">
    <source>
        <dbReference type="Proteomes" id="UP000823910"/>
    </source>
</evidence>
<dbReference type="GO" id="GO:0003700">
    <property type="term" value="F:DNA-binding transcription factor activity"/>
    <property type="evidence" value="ECO:0007669"/>
    <property type="project" value="InterPro"/>
</dbReference>
<evidence type="ECO:0000313" key="5">
    <source>
        <dbReference type="EMBL" id="HJC07190.1"/>
    </source>
</evidence>
<dbReference type="SUPFAM" id="SSF46689">
    <property type="entry name" value="Homeodomain-like"/>
    <property type="match status" value="2"/>
</dbReference>
<keyword evidence="3" id="KW-0804">Transcription</keyword>
<proteinExistence type="predicted"/>
<organism evidence="5 6">
    <name type="scientific">Candidatus Enterocloster excrementipullorum</name>
    <dbReference type="NCBI Taxonomy" id="2838559"/>
    <lineage>
        <taxon>Bacteria</taxon>
        <taxon>Bacillati</taxon>
        <taxon>Bacillota</taxon>
        <taxon>Clostridia</taxon>
        <taxon>Lachnospirales</taxon>
        <taxon>Lachnospiraceae</taxon>
        <taxon>Enterocloster</taxon>
    </lineage>
</organism>
<feature type="domain" description="HTH araC/xylS-type" evidence="4">
    <location>
        <begin position="1"/>
        <end position="94"/>
    </location>
</feature>
<protein>
    <submittedName>
        <fullName evidence="5">AraC family transcriptional regulator</fullName>
    </submittedName>
</protein>
<dbReference type="SMART" id="SM00342">
    <property type="entry name" value="HTH_ARAC"/>
    <property type="match status" value="1"/>
</dbReference>
<comment type="caution">
    <text evidence="5">The sequence shown here is derived from an EMBL/GenBank/DDBJ whole genome shotgun (WGS) entry which is preliminary data.</text>
</comment>
<sequence>METDSSVGCTIDDVAQYVGISTCQLYRIFMEEYSVSPSKYQAQLRIQKACNLLLDNPTMPISVIAYSVGYNDPLYFSKVFHKLIGKSPTEYRKGDIAGQ</sequence>
<evidence type="ECO:0000256" key="3">
    <source>
        <dbReference type="ARBA" id="ARBA00023163"/>
    </source>
</evidence>